<proteinExistence type="predicted"/>
<dbReference type="AlphaFoldDB" id="A0A9W7SLZ1"/>
<evidence type="ECO:0000313" key="3">
    <source>
        <dbReference type="Proteomes" id="UP001138500"/>
    </source>
</evidence>
<organism evidence="2 3">
    <name type="scientific">Teratosphaeria destructans</name>
    <dbReference type="NCBI Taxonomy" id="418781"/>
    <lineage>
        <taxon>Eukaryota</taxon>
        <taxon>Fungi</taxon>
        <taxon>Dikarya</taxon>
        <taxon>Ascomycota</taxon>
        <taxon>Pezizomycotina</taxon>
        <taxon>Dothideomycetes</taxon>
        <taxon>Dothideomycetidae</taxon>
        <taxon>Mycosphaerellales</taxon>
        <taxon>Teratosphaeriaceae</taxon>
        <taxon>Teratosphaeria</taxon>
    </lineage>
</organism>
<protein>
    <submittedName>
        <fullName evidence="2">Uncharacterized protein</fullName>
    </submittedName>
</protein>
<accession>A0A9W7SLZ1</accession>
<comment type="caution">
    <text evidence="2">The sequence shown here is derived from an EMBL/GenBank/DDBJ whole genome shotgun (WGS) entry which is preliminary data.</text>
</comment>
<feature type="region of interest" description="Disordered" evidence="1">
    <location>
        <begin position="1"/>
        <end position="90"/>
    </location>
</feature>
<gene>
    <name evidence="2" type="ORF">Tdes44962_MAKER00763</name>
</gene>
<name>A0A9W7SLZ1_9PEZI</name>
<keyword evidence="3" id="KW-1185">Reference proteome</keyword>
<feature type="compositionally biased region" description="Basic and acidic residues" evidence="1">
    <location>
        <begin position="1"/>
        <end position="12"/>
    </location>
</feature>
<dbReference type="EMBL" id="RIBY02002200">
    <property type="protein sequence ID" value="KAH9822935.1"/>
    <property type="molecule type" value="Genomic_DNA"/>
</dbReference>
<dbReference type="Proteomes" id="UP001138500">
    <property type="component" value="Unassembled WGS sequence"/>
</dbReference>
<feature type="compositionally biased region" description="Polar residues" evidence="1">
    <location>
        <begin position="76"/>
        <end position="88"/>
    </location>
</feature>
<evidence type="ECO:0000313" key="2">
    <source>
        <dbReference type="EMBL" id="KAH9822935.1"/>
    </source>
</evidence>
<evidence type="ECO:0000256" key="1">
    <source>
        <dbReference type="SAM" id="MobiDB-lite"/>
    </source>
</evidence>
<reference evidence="2 3" key="2">
    <citation type="journal article" date="2021" name="Curr. Genet.">
        <title>Genetic response to nitrogen starvation in the aggressive Eucalyptus foliar pathogen Teratosphaeria destructans.</title>
        <authorList>
            <person name="Havenga M."/>
            <person name="Wingfield B.D."/>
            <person name="Wingfield M.J."/>
            <person name="Dreyer L.L."/>
            <person name="Roets F."/>
            <person name="Aylward J."/>
        </authorList>
    </citation>
    <scope>NUCLEOTIDE SEQUENCE [LARGE SCALE GENOMIC DNA]</scope>
    <source>
        <strain evidence="2">CMW44962</strain>
    </source>
</reference>
<sequence length="134" mass="15087">MTVEHEPRKPFEIFEDEPPQAPKRRYIIKQERPVSSSAQAAHHKATAATRQVPRQQGAASGRTQDPVGQILGSTPEVDNQQSTESLTRPMSVMEEYLQAYRDIRPGGAFARPTPSSKFKQQSRKLNILGPHWNL</sequence>
<feature type="compositionally biased region" description="Polar residues" evidence="1">
    <location>
        <begin position="52"/>
        <end position="63"/>
    </location>
</feature>
<reference evidence="2 3" key="1">
    <citation type="journal article" date="2018" name="IMA Fungus">
        <title>IMA Genome-F 10: Nine draft genome sequences of Claviceps purpurea s.lat., including C. arundinis, C. humidiphila, and C. cf. spartinae, pseudomolecules for the pitch canker pathogen Fusarium circinatum, draft genome of Davidsoniella eucalypti, Grosmannia galeiformis, Quambalaria eucalypti, and Teratosphaeria destructans.</title>
        <authorList>
            <person name="Wingfield B.D."/>
            <person name="Liu M."/>
            <person name="Nguyen H.D."/>
            <person name="Lane F.A."/>
            <person name="Morgan S.W."/>
            <person name="De Vos L."/>
            <person name="Wilken P.M."/>
            <person name="Duong T.A."/>
            <person name="Aylward J."/>
            <person name="Coetzee M.P."/>
            <person name="Dadej K."/>
            <person name="De Beer Z.W."/>
            <person name="Findlay W."/>
            <person name="Havenga M."/>
            <person name="Kolarik M."/>
            <person name="Menzies J.G."/>
            <person name="Naidoo K."/>
            <person name="Pochopski O."/>
            <person name="Shoukouhi P."/>
            <person name="Santana Q.C."/>
            <person name="Seifert K.A."/>
            <person name="Soal N."/>
            <person name="Steenkamp E.T."/>
            <person name="Tatham C.T."/>
            <person name="van der Nest M.A."/>
            <person name="Wingfield M.J."/>
        </authorList>
    </citation>
    <scope>NUCLEOTIDE SEQUENCE [LARGE SCALE GENOMIC DNA]</scope>
    <source>
        <strain evidence="2">CMW44962</strain>
    </source>
</reference>
<feature type="region of interest" description="Disordered" evidence="1">
    <location>
        <begin position="104"/>
        <end position="134"/>
    </location>
</feature>